<proteinExistence type="predicted"/>
<evidence type="ECO:0000313" key="13">
    <source>
        <dbReference type="Proteomes" id="UP000008021"/>
    </source>
</evidence>
<dbReference type="PROSITE" id="PS50157">
    <property type="entry name" value="ZINC_FINGER_C2H2_2"/>
    <property type="match status" value="2"/>
</dbReference>
<evidence type="ECO:0000259" key="11">
    <source>
        <dbReference type="PROSITE" id="PS50157"/>
    </source>
</evidence>
<evidence type="ECO:0000256" key="3">
    <source>
        <dbReference type="ARBA" id="ARBA00022737"/>
    </source>
</evidence>
<reference evidence="12" key="1">
    <citation type="submission" date="2015-04" db="UniProtKB">
        <authorList>
            <consortium name="EnsemblPlants"/>
        </authorList>
    </citation>
    <scope>IDENTIFICATION</scope>
</reference>
<keyword evidence="2" id="KW-0479">Metal-binding</keyword>
<dbReference type="EnsemblPlants" id="OMERI05G16850.1">
    <property type="protein sequence ID" value="OMERI05G16850.1"/>
    <property type="gene ID" value="OMERI05G16850"/>
</dbReference>
<feature type="region of interest" description="Disordered" evidence="10">
    <location>
        <begin position="1"/>
        <end position="27"/>
    </location>
</feature>
<dbReference type="HOGENOM" id="CLU_059471_3_2_1"/>
<evidence type="ECO:0000256" key="5">
    <source>
        <dbReference type="ARBA" id="ARBA00022833"/>
    </source>
</evidence>
<dbReference type="InterPro" id="IPR013087">
    <property type="entry name" value="Znf_C2H2_type"/>
</dbReference>
<evidence type="ECO:0000313" key="12">
    <source>
        <dbReference type="EnsemblPlants" id="OMERI05G16850.1"/>
    </source>
</evidence>
<dbReference type="AlphaFoldDB" id="A0A0E0DSI1"/>
<dbReference type="STRING" id="40149.A0A0E0DSI1"/>
<organism evidence="12">
    <name type="scientific">Oryza meridionalis</name>
    <dbReference type="NCBI Taxonomy" id="40149"/>
    <lineage>
        <taxon>Eukaryota</taxon>
        <taxon>Viridiplantae</taxon>
        <taxon>Streptophyta</taxon>
        <taxon>Embryophyta</taxon>
        <taxon>Tracheophyta</taxon>
        <taxon>Spermatophyta</taxon>
        <taxon>Magnoliopsida</taxon>
        <taxon>Liliopsida</taxon>
        <taxon>Poales</taxon>
        <taxon>Poaceae</taxon>
        <taxon>BOP clade</taxon>
        <taxon>Oryzoideae</taxon>
        <taxon>Oryzeae</taxon>
        <taxon>Oryzinae</taxon>
        <taxon>Oryza</taxon>
    </lineage>
</organism>
<keyword evidence="6" id="KW-0805">Transcription regulation</keyword>
<dbReference type="SMART" id="SM00355">
    <property type="entry name" value="ZnF_C2H2"/>
    <property type="match status" value="2"/>
</dbReference>
<dbReference type="PROSITE" id="PS00028">
    <property type="entry name" value="ZINC_FINGER_C2H2_1"/>
    <property type="match status" value="2"/>
</dbReference>
<dbReference type="PANTHER" id="PTHR26374">
    <property type="entry name" value="ZINC FINGER PROTEIN ZAT5"/>
    <property type="match status" value="1"/>
</dbReference>
<evidence type="ECO:0000256" key="10">
    <source>
        <dbReference type="SAM" id="MobiDB-lite"/>
    </source>
</evidence>
<dbReference type="Gramene" id="OMERI05G16850.1">
    <property type="protein sequence ID" value="OMERI05G16850.1"/>
    <property type="gene ID" value="OMERI05G16850"/>
</dbReference>
<dbReference type="GO" id="GO:0008270">
    <property type="term" value="F:zinc ion binding"/>
    <property type="evidence" value="ECO:0007669"/>
    <property type="project" value="UniProtKB-KW"/>
</dbReference>
<dbReference type="Gene3D" id="3.30.160.60">
    <property type="entry name" value="Classic Zinc Finger"/>
    <property type="match status" value="1"/>
</dbReference>
<evidence type="ECO:0000256" key="8">
    <source>
        <dbReference type="ARBA" id="ARBA00023242"/>
    </source>
</evidence>
<dbReference type="PANTHER" id="PTHR26374:SF418">
    <property type="entry name" value="OS05G0460900 PROTEIN"/>
    <property type="match status" value="1"/>
</dbReference>
<keyword evidence="7" id="KW-0804">Transcription</keyword>
<dbReference type="Pfam" id="PF13912">
    <property type="entry name" value="zf-C2H2_6"/>
    <property type="match status" value="2"/>
</dbReference>
<sequence length="175" mass="18061">MASGQRAAGEGSGGLRPTHVAGGGGGGSARGEYFRCKTCSKTFTSFQALGGHRTGHTRMAARQRQEHGAAGAAVVGATNNQRRVVSAHQWHPCAVCGVEFRMGQALGGHMRRHRGEAATTTPAAVAAAASAGAVSSVEPPEMLDLNSPPPVEEAGEGDQEVERAEQEPRLLNLLV</sequence>
<keyword evidence="3" id="KW-0677">Repeat</keyword>
<keyword evidence="13" id="KW-1185">Reference proteome</keyword>
<accession>A0A0E0DSI1</accession>
<dbReference type="GO" id="GO:0005634">
    <property type="term" value="C:nucleus"/>
    <property type="evidence" value="ECO:0007669"/>
    <property type="project" value="UniProtKB-SubCell"/>
</dbReference>
<protein>
    <recommendedName>
        <fullName evidence="11">C2H2-type domain-containing protein</fullName>
    </recommendedName>
</protein>
<reference evidence="12" key="2">
    <citation type="submission" date="2018-05" db="EMBL/GenBank/DDBJ databases">
        <title>OmerRS3 (Oryza meridionalis Reference Sequence Version 3).</title>
        <authorList>
            <person name="Zhang J."/>
            <person name="Kudrna D."/>
            <person name="Lee S."/>
            <person name="Talag J."/>
            <person name="Welchert J."/>
            <person name="Wing R.A."/>
        </authorList>
    </citation>
    <scope>NUCLEOTIDE SEQUENCE [LARGE SCALE GENOMIC DNA]</scope>
    <source>
        <strain evidence="12">cv. OR44</strain>
    </source>
</reference>
<evidence type="ECO:0000256" key="9">
    <source>
        <dbReference type="PROSITE-ProRule" id="PRU00042"/>
    </source>
</evidence>
<evidence type="ECO:0000256" key="1">
    <source>
        <dbReference type="ARBA" id="ARBA00004123"/>
    </source>
</evidence>
<dbReference type="Proteomes" id="UP000008021">
    <property type="component" value="Chromosome 5"/>
</dbReference>
<evidence type="ECO:0000256" key="2">
    <source>
        <dbReference type="ARBA" id="ARBA00022723"/>
    </source>
</evidence>
<keyword evidence="4 9" id="KW-0863">Zinc-finger</keyword>
<feature type="compositionally biased region" description="Low complexity" evidence="10">
    <location>
        <begin position="131"/>
        <end position="140"/>
    </location>
</feature>
<evidence type="ECO:0000256" key="7">
    <source>
        <dbReference type="ARBA" id="ARBA00023163"/>
    </source>
</evidence>
<keyword evidence="5" id="KW-0862">Zinc</keyword>
<dbReference type="InterPro" id="IPR036236">
    <property type="entry name" value="Znf_C2H2_sf"/>
</dbReference>
<keyword evidence="8" id="KW-0539">Nucleus</keyword>
<feature type="domain" description="C2H2-type" evidence="11">
    <location>
        <begin position="91"/>
        <end position="118"/>
    </location>
</feature>
<dbReference type="eggNOG" id="KOG1721">
    <property type="taxonomic scope" value="Eukaryota"/>
</dbReference>
<name>A0A0E0DSI1_9ORYZ</name>
<feature type="domain" description="C2H2-type" evidence="11">
    <location>
        <begin position="34"/>
        <end position="61"/>
    </location>
</feature>
<comment type="subcellular location">
    <subcellularLocation>
        <location evidence="1">Nucleus</location>
    </subcellularLocation>
</comment>
<dbReference type="SUPFAM" id="SSF57667">
    <property type="entry name" value="beta-beta-alpha zinc fingers"/>
    <property type="match status" value="1"/>
</dbReference>
<feature type="region of interest" description="Disordered" evidence="10">
    <location>
        <begin position="131"/>
        <end position="175"/>
    </location>
</feature>
<evidence type="ECO:0000256" key="4">
    <source>
        <dbReference type="ARBA" id="ARBA00022771"/>
    </source>
</evidence>
<evidence type="ECO:0000256" key="6">
    <source>
        <dbReference type="ARBA" id="ARBA00023015"/>
    </source>
</evidence>